<feature type="compositionally biased region" description="Low complexity" evidence="1">
    <location>
        <begin position="102"/>
        <end position="120"/>
    </location>
</feature>
<keyword evidence="3" id="KW-1185">Reference proteome</keyword>
<proteinExistence type="predicted"/>
<protein>
    <submittedName>
        <fullName evidence="2">Uncharacterized protein</fullName>
    </submittedName>
</protein>
<gene>
    <name evidence="2" type="ORF">RR46_11518</name>
</gene>
<organism evidence="2 3">
    <name type="scientific">Papilio xuthus</name>
    <name type="common">Asian swallowtail butterfly</name>
    <dbReference type="NCBI Taxonomy" id="66420"/>
    <lineage>
        <taxon>Eukaryota</taxon>
        <taxon>Metazoa</taxon>
        <taxon>Ecdysozoa</taxon>
        <taxon>Arthropoda</taxon>
        <taxon>Hexapoda</taxon>
        <taxon>Insecta</taxon>
        <taxon>Pterygota</taxon>
        <taxon>Neoptera</taxon>
        <taxon>Endopterygota</taxon>
        <taxon>Lepidoptera</taxon>
        <taxon>Glossata</taxon>
        <taxon>Ditrysia</taxon>
        <taxon>Papilionoidea</taxon>
        <taxon>Papilionidae</taxon>
        <taxon>Papilioninae</taxon>
        <taxon>Papilio</taxon>
    </lineage>
</organism>
<evidence type="ECO:0000313" key="2">
    <source>
        <dbReference type="EMBL" id="KPI95805.1"/>
    </source>
</evidence>
<accession>A0A194PXD4</accession>
<evidence type="ECO:0000313" key="3">
    <source>
        <dbReference type="Proteomes" id="UP000053268"/>
    </source>
</evidence>
<sequence length="120" mass="13121">MTRAAPKPVSPFAKFRQLEKQNTINSPKHGAHLQLTTHRLTDARSWRLLDNSPFFTTDRLPKPLYNLDIYDRDRMWAMCPRVPGAGAWPTGLAGGGARTNLSPACSAPASPQSPGSPSQP</sequence>
<name>A0A194PXD4_PAPXU</name>
<dbReference type="AlphaFoldDB" id="A0A194PXD4"/>
<dbReference type="Proteomes" id="UP000053268">
    <property type="component" value="Unassembled WGS sequence"/>
</dbReference>
<dbReference type="EMBL" id="KQ459595">
    <property type="protein sequence ID" value="KPI95805.1"/>
    <property type="molecule type" value="Genomic_DNA"/>
</dbReference>
<reference evidence="2 3" key="1">
    <citation type="journal article" date="2015" name="Nat. Commun.">
        <title>Outbred genome sequencing and CRISPR/Cas9 gene editing in butterflies.</title>
        <authorList>
            <person name="Li X."/>
            <person name="Fan D."/>
            <person name="Zhang W."/>
            <person name="Liu G."/>
            <person name="Zhang L."/>
            <person name="Zhao L."/>
            <person name="Fang X."/>
            <person name="Chen L."/>
            <person name="Dong Y."/>
            <person name="Chen Y."/>
            <person name="Ding Y."/>
            <person name="Zhao R."/>
            <person name="Feng M."/>
            <person name="Zhu Y."/>
            <person name="Feng Y."/>
            <person name="Jiang X."/>
            <person name="Zhu D."/>
            <person name="Xiang H."/>
            <person name="Feng X."/>
            <person name="Li S."/>
            <person name="Wang J."/>
            <person name="Zhang G."/>
            <person name="Kronforst M.R."/>
            <person name="Wang W."/>
        </authorList>
    </citation>
    <scope>NUCLEOTIDE SEQUENCE [LARGE SCALE GENOMIC DNA]</scope>
    <source>
        <strain evidence="2">Ya'a_city_454_Px</strain>
        <tissue evidence="2">Whole body</tissue>
    </source>
</reference>
<evidence type="ECO:0000256" key="1">
    <source>
        <dbReference type="SAM" id="MobiDB-lite"/>
    </source>
</evidence>
<feature type="region of interest" description="Disordered" evidence="1">
    <location>
        <begin position="87"/>
        <end position="120"/>
    </location>
</feature>